<proteinExistence type="predicted"/>
<keyword evidence="3" id="KW-1185">Reference proteome</keyword>
<evidence type="ECO:0000313" key="2">
    <source>
        <dbReference type="EMBL" id="TDM03378.1"/>
    </source>
</evidence>
<organism evidence="2 3">
    <name type="scientific">Macrococcus hajekii</name>
    <dbReference type="NCBI Taxonomy" id="198482"/>
    <lineage>
        <taxon>Bacteria</taxon>
        <taxon>Bacillati</taxon>
        <taxon>Bacillota</taxon>
        <taxon>Bacilli</taxon>
        <taxon>Bacillales</taxon>
        <taxon>Staphylococcaceae</taxon>
        <taxon>Macrococcus</taxon>
    </lineage>
</organism>
<evidence type="ECO:0000313" key="3">
    <source>
        <dbReference type="Proteomes" id="UP000295328"/>
    </source>
</evidence>
<evidence type="ECO:0000256" key="1">
    <source>
        <dbReference type="SAM" id="Coils"/>
    </source>
</evidence>
<dbReference type="OrthoDB" id="9918069at2"/>
<dbReference type="AlphaFoldDB" id="A0A4R6BNM3"/>
<dbReference type="EMBL" id="SCWE01000001">
    <property type="protein sequence ID" value="TDM03378.1"/>
    <property type="molecule type" value="Genomic_DNA"/>
</dbReference>
<dbReference type="RefSeq" id="WP_133429474.1">
    <property type="nucleotide sequence ID" value="NZ_BMCC01000001.1"/>
</dbReference>
<reference evidence="2 3" key="1">
    <citation type="submission" date="2019-01" db="EMBL/GenBank/DDBJ databases">
        <title>Draft genome sequences of the type strains of six Macrococcus species.</title>
        <authorList>
            <person name="Mazhar S."/>
            <person name="Altermann E."/>
            <person name="Hill C."/>
            <person name="Mcauliffe O."/>
        </authorList>
    </citation>
    <scope>NUCLEOTIDE SEQUENCE [LARGE SCALE GENOMIC DNA]</scope>
    <source>
        <strain evidence="2 3">CCM4809</strain>
    </source>
</reference>
<protein>
    <submittedName>
        <fullName evidence="2">Uncharacterized protein</fullName>
    </submittedName>
</protein>
<accession>A0A4R6BNM3</accession>
<keyword evidence="1" id="KW-0175">Coiled coil</keyword>
<sequence length="68" mass="7969">MDNQELKALLIQSLESEKKALQQLHIRELEIDKLKKKVATYERRLEKIKSLPPVKVLLKSKNFVKGLK</sequence>
<feature type="coiled-coil region" evidence="1">
    <location>
        <begin position="24"/>
        <end position="51"/>
    </location>
</feature>
<name>A0A4R6BNM3_9STAP</name>
<dbReference type="Proteomes" id="UP000295328">
    <property type="component" value="Unassembled WGS sequence"/>
</dbReference>
<comment type="caution">
    <text evidence="2">The sequence shown here is derived from an EMBL/GenBank/DDBJ whole genome shotgun (WGS) entry which is preliminary data.</text>
</comment>
<gene>
    <name evidence="2" type="ORF">ERX37_04655</name>
</gene>